<dbReference type="Proteomes" id="UP000440978">
    <property type="component" value="Unassembled WGS sequence"/>
</dbReference>
<organism evidence="9 10">
    <name type="scientific">Terrilactibacillus tamarindi</name>
    <dbReference type="NCBI Taxonomy" id="2599694"/>
    <lineage>
        <taxon>Bacteria</taxon>
        <taxon>Bacillati</taxon>
        <taxon>Bacillota</taxon>
        <taxon>Bacilli</taxon>
        <taxon>Bacillales</taxon>
        <taxon>Bacillaceae</taxon>
        <taxon>Terrilactibacillus</taxon>
    </lineage>
</organism>
<dbReference type="Pfam" id="PF01432">
    <property type="entry name" value="Peptidase_M3"/>
    <property type="match status" value="1"/>
</dbReference>
<keyword evidence="5 6" id="KW-0482">Metalloprotease</keyword>
<keyword evidence="10" id="KW-1185">Reference proteome</keyword>
<dbReference type="CDD" id="cd09609">
    <property type="entry name" value="M3B_PepF"/>
    <property type="match status" value="1"/>
</dbReference>
<dbReference type="EC" id="3.4.24.-" evidence="6"/>
<evidence type="ECO:0000259" key="7">
    <source>
        <dbReference type="Pfam" id="PF01432"/>
    </source>
</evidence>
<dbReference type="EMBL" id="WNHB01000018">
    <property type="protein sequence ID" value="MTT32600.1"/>
    <property type="molecule type" value="Genomic_DNA"/>
</dbReference>
<gene>
    <name evidence="9" type="primary">pepF</name>
    <name evidence="9" type="ORF">GMB86_11345</name>
</gene>
<keyword evidence="1 6" id="KW-0645">Protease</keyword>
<evidence type="ECO:0000256" key="5">
    <source>
        <dbReference type="ARBA" id="ARBA00023049"/>
    </source>
</evidence>
<sequence length="600" mass="68976">MATTRLRRDEVPDIETWDLSKLIPTDQVFKNELKEIPQAAKKLIKWKGKVIQDAKTLFDVLEAYTNLKIRLIHLDTYASLKLFGDTTNTKNQMDEAQANSVITEAQSVLTFIVDELYSLDETRIQTFIDEEPQLRTYSIYLNRLLDLKPYRLSAETEQTLASLSEVLQAPYSIYKYSKLADMQFQPVIDRDGNEQPVSFALYEGKYEASDDTVLRRNAYDSFTQTLNQYKHTFATIYATEVKKEIALAKLRGYQSATEALLKRQHVTKEMYDNQLDIISQELAPHYRRYARLKQNVLGLDKMTFPDLKAPLSTYNPPISFEESKKSILEALEVMGADYLSIIKQAFDERWIDYADNIGKSTGGFCSSPYGAPSYILLTWTNQIRNMFTLAHELGHCGHFQLSNKHQHLVNTRASMYFIEAPSTLNELILTQHLRKRATTDQMKTWITDQLLGTYYHNFVTHLLEGVYQRKVMNHAEKGNPINADVLTKFKLDTLKDFWGDSVEIMDRDGLTWMRQPHYYMGLYSYTYSAGLTVATVVSQQFEAEGQAAVDRWLSVLKSGGCLSPQELIEKANVDILNPDTIRQAVRYVGSLITEVESYYS</sequence>
<dbReference type="AlphaFoldDB" id="A0A6N8CSD4"/>
<dbReference type="InterPro" id="IPR013647">
    <property type="entry name" value="OligopepF_N_dom"/>
</dbReference>
<dbReference type="GO" id="GO:0006518">
    <property type="term" value="P:peptide metabolic process"/>
    <property type="evidence" value="ECO:0007669"/>
    <property type="project" value="TreeGrafter"/>
</dbReference>
<reference evidence="9 10" key="1">
    <citation type="submission" date="2019-11" db="EMBL/GenBank/DDBJ databases">
        <title>Terrilactibacillus tamarindus sp. nov. BCM23-1 isolated from bark of Tamarindus indica.</title>
        <authorList>
            <person name="Kingkaew E."/>
            <person name="Tanasupawat S."/>
        </authorList>
    </citation>
    <scope>NUCLEOTIDE SEQUENCE [LARGE SCALE GENOMIC DNA]</scope>
    <source>
        <strain evidence="9 10">BCM23-1</strain>
    </source>
</reference>
<evidence type="ECO:0000256" key="2">
    <source>
        <dbReference type="ARBA" id="ARBA00022723"/>
    </source>
</evidence>
<keyword evidence="3 6" id="KW-0378">Hydrolase</keyword>
<dbReference type="InterPro" id="IPR034009">
    <property type="entry name" value="M3B_PepF_4"/>
</dbReference>
<dbReference type="Gene3D" id="1.10.287.830">
    <property type="entry name" value="putative peptidase helix hairpin domain like"/>
    <property type="match status" value="1"/>
</dbReference>
<evidence type="ECO:0000256" key="3">
    <source>
        <dbReference type="ARBA" id="ARBA00022801"/>
    </source>
</evidence>
<keyword evidence="2 6" id="KW-0479">Metal-binding</keyword>
<dbReference type="RefSeq" id="WP_155219997.1">
    <property type="nucleotide sequence ID" value="NZ_WNHB01000018.1"/>
</dbReference>
<evidence type="ECO:0000256" key="6">
    <source>
        <dbReference type="RuleBase" id="RU368091"/>
    </source>
</evidence>
<evidence type="ECO:0000256" key="4">
    <source>
        <dbReference type="ARBA" id="ARBA00022833"/>
    </source>
</evidence>
<comment type="similarity">
    <text evidence="6">Belongs to the peptidase M3B family.</text>
</comment>
<comment type="function">
    <text evidence="6">Has oligopeptidase activity and degrades a variety of small bioactive peptides.</text>
</comment>
<dbReference type="InterPro" id="IPR004438">
    <property type="entry name" value="Peptidase_M3B"/>
</dbReference>
<dbReference type="GO" id="GO:0046872">
    <property type="term" value="F:metal ion binding"/>
    <property type="evidence" value="ECO:0007669"/>
    <property type="project" value="UniProtKB-UniRule"/>
</dbReference>
<evidence type="ECO:0000259" key="8">
    <source>
        <dbReference type="Pfam" id="PF08439"/>
    </source>
</evidence>
<dbReference type="PANTHER" id="PTHR11804">
    <property type="entry name" value="PROTEASE M3 THIMET OLIGOPEPTIDASE-RELATED"/>
    <property type="match status" value="1"/>
</dbReference>
<dbReference type="GO" id="GO:0006508">
    <property type="term" value="P:proteolysis"/>
    <property type="evidence" value="ECO:0007669"/>
    <property type="project" value="UniProtKB-KW"/>
</dbReference>
<dbReference type="Pfam" id="PF08439">
    <property type="entry name" value="Peptidase_M3_N"/>
    <property type="match status" value="1"/>
</dbReference>
<evidence type="ECO:0000313" key="9">
    <source>
        <dbReference type="EMBL" id="MTT32600.1"/>
    </source>
</evidence>
<protein>
    <recommendedName>
        <fullName evidence="6">Oligopeptidase F</fullName>
        <ecNumber evidence="6">3.4.24.-</ecNumber>
    </recommendedName>
</protein>
<dbReference type="Gene3D" id="1.10.1370.20">
    <property type="entry name" value="Oligoendopeptidase f, C-terminal domain"/>
    <property type="match status" value="1"/>
</dbReference>
<dbReference type="Gene3D" id="1.20.140.70">
    <property type="entry name" value="Oligopeptidase f, N-terminal domain"/>
    <property type="match status" value="1"/>
</dbReference>
<dbReference type="NCBIfam" id="TIGR00181">
    <property type="entry name" value="pepF"/>
    <property type="match status" value="1"/>
</dbReference>
<accession>A0A6N8CSD4</accession>
<evidence type="ECO:0000256" key="1">
    <source>
        <dbReference type="ARBA" id="ARBA00022670"/>
    </source>
</evidence>
<name>A0A6N8CSD4_9BACI</name>
<comment type="caution">
    <text evidence="9">The sequence shown here is derived from an EMBL/GenBank/DDBJ whole genome shotgun (WGS) entry which is preliminary data.</text>
</comment>
<feature type="domain" description="Oligopeptidase F N-terminal" evidence="8">
    <location>
        <begin position="115"/>
        <end position="184"/>
    </location>
</feature>
<dbReference type="SUPFAM" id="SSF55486">
    <property type="entry name" value="Metalloproteases ('zincins'), catalytic domain"/>
    <property type="match status" value="1"/>
</dbReference>
<feature type="domain" description="Peptidase M3A/M3B catalytic" evidence="7">
    <location>
        <begin position="209"/>
        <end position="585"/>
    </location>
</feature>
<dbReference type="InterPro" id="IPR001567">
    <property type="entry name" value="Pept_M3A_M3B_dom"/>
</dbReference>
<dbReference type="PANTHER" id="PTHR11804:SF45">
    <property type="entry name" value="SIMILAR TO OLIGOENDOPEPTIDASE"/>
    <property type="match status" value="1"/>
</dbReference>
<evidence type="ECO:0000313" key="10">
    <source>
        <dbReference type="Proteomes" id="UP000440978"/>
    </source>
</evidence>
<dbReference type="GO" id="GO:0004222">
    <property type="term" value="F:metalloendopeptidase activity"/>
    <property type="evidence" value="ECO:0007669"/>
    <property type="project" value="UniProtKB-UniRule"/>
</dbReference>
<dbReference type="InterPro" id="IPR042088">
    <property type="entry name" value="OligoPept_F_C"/>
</dbReference>
<dbReference type="OrthoDB" id="9766487at2"/>
<comment type="cofactor">
    <cofactor evidence="6">
        <name>Zn(2+)</name>
        <dbReference type="ChEBI" id="CHEBI:29105"/>
    </cofactor>
    <text evidence="6">Binds 1 zinc ion.</text>
</comment>
<dbReference type="InterPro" id="IPR045090">
    <property type="entry name" value="Pept_M3A_M3B"/>
</dbReference>
<keyword evidence="4 6" id="KW-0862">Zinc</keyword>
<proteinExistence type="inferred from homology"/>